<feature type="domain" description="Zinc finger CGNR" evidence="1">
    <location>
        <begin position="143"/>
        <end position="184"/>
    </location>
</feature>
<dbReference type="Proteomes" id="UP000660680">
    <property type="component" value="Unassembled WGS sequence"/>
</dbReference>
<dbReference type="RefSeq" id="WP_189212661.1">
    <property type="nucleotide sequence ID" value="NZ_BMRB01000004.1"/>
</dbReference>
<proteinExistence type="predicted"/>
<dbReference type="AlphaFoldDB" id="A0A918LGW7"/>
<dbReference type="InterPro" id="IPR010852">
    <property type="entry name" value="ABATE"/>
</dbReference>
<evidence type="ECO:0000313" key="3">
    <source>
        <dbReference type="Proteomes" id="UP000660680"/>
    </source>
</evidence>
<keyword evidence="3" id="KW-1185">Reference proteome</keyword>
<reference evidence="2" key="1">
    <citation type="journal article" date="2014" name="Int. J. Syst. Evol. Microbiol.">
        <title>Complete genome sequence of Corynebacterium casei LMG S-19264T (=DSM 44701T), isolated from a smear-ripened cheese.</title>
        <authorList>
            <consortium name="US DOE Joint Genome Institute (JGI-PGF)"/>
            <person name="Walter F."/>
            <person name="Albersmeier A."/>
            <person name="Kalinowski J."/>
            <person name="Ruckert C."/>
        </authorList>
    </citation>
    <scope>NUCLEOTIDE SEQUENCE</scope>
    <source>
        <strain evidence="2">JCM 3276</strain>
    </source>
</reference>
<name>A0A918LGW7_9PSEU</name>
<gene>
    <name evidence="2" type="ORF">GCM10010171_46190</name>
</gene>
<sequence>MSDPLTGEGLALDLVNTRPVTEDGRADLLATPDRLAAWLAREPALQADVGNAAPTAADLGPVHAVREHIDAVVHALLNGVRPPKAALRGLTEAQRAAPAVRELAWDGAGVTATSRRDGRLGVRLAARLAEAAVDLLTDPAVSRLKRCEADDCVMVFLPAHPRRRWCSPTRCGNRTRVARYYRRHRP</sequence>
<dbReference type="Pfam" id="PF07336">
    <property type="entry name" value="ABATE"/>
    <property type="match status" value="1"/>
</dbReference>
<dbReference type="PANTHER" id="PTHR35525">
    <property type="entry name" value="BLL6575 PROTEIN"/>
    <property type="match status" value="1"/>
</dbReference>
<evidence type="ECO:0000313" key="2">
    <source>
        <dbReference type="EMBL" id="GGS45806.1"/>
    </source>
</evidence>
<accession>A0A918LGW7</accession>
<evidence type="ECO:0000259" key="1">
    <source>
        <dbReference type="Pfam" id="PF11706"/>
    </source>
</evidence>
<dbReference type="InterPro" id="IPR021005">
    <property type="entry name" value="Znf_CGNR"/>
</dbReference>
<dbReference type="EMBL" id="BMRB01000004">
    <property type="protein sequence ID" value="GGS45806.1"/>
    <property type="molecule type" value="Genomic_DNA"/>
</dbReference>
<dbReference type="Pfam" id="PF11706">
    <property type="entry name" value="zf-CGNR"/>
    <property type="match status" value="1"/>
</dbReference>
<comment type="caution">
    <text evidence="2">The sequence shown here is derived from an EMBL/GenBank/DDBJ whole genome shotgun (WGS) entry which is preliminary data.</text>
</comment>
<dbReference type="InterPro" id="IPR023286">
    <property type="entry name" value="ABATE_dom_sf"/>
</dbReference>
<dbReference type="PANTHER" id="PTHR35525:SF3">
    <property type="entry name" value="BLL6575 PROTEIN"/>
    <property type="match status" value="1"/>
</dbReference>
<dbReference type="SUPFAM" id="SSF160904">
    <property type="entry name" value="Jann2411-like"/>
    <property type="match status" value="1"/>
</dbReference>
<dbReference type="Gene3D" id="1.10.3300.10">
    <property type="entry name" value="Jann2411-like domain"/>
    <property type="match status" value="1"/>
</dbReference>
<protein>
    <recommendedName>
        <fullName evidence="1">Zinc finger CGNR domain-containing protein</fullName>
    </recommendedName>
</protein>
<reference evidence="2" key="2">
    <citation type="submission" date="2020-09" db="EMBL/GenBank/DDBJ databases">
        <authorList>
            <person name="Sun Q."/>
            <person name="Ohkuma M."/>
        </authorList>
    </citation>
    <scope>NUCLEOTIDE SEQUENCE</scope>
    <source>
        <strain evidence="2">JCM 3276</strain>
    </source>
</reference>
<organism evidence="2 3">
    <name type="scientific">Actinokineospora fastidiosa</name>
    <dbReference type="NCBI Taxonomy" id="1816"/>
    <lineage>
        <taxon>Bacteria</taxon>
        <taxon>Bacillati</taxon>
        <taxon>Actinomycetota</taxon>
        <taxon>Actinomycetes</taxon>
        <taxon>Pseudonocardiales</taxon>
        <taxon>Pseudonocardiaceae</taxon>
        <taxon>Actinokineospora</taxon>
    </lineage>
</organism>